<dbReference type="CDD" id="cd01472">
    <property type="entry name" value="vWA_collagen"/>
    <property type="match status" value="1"/>
</dbReference>
<dbReference type="OMA" id="IVENICA"/>
<feature type="compositionally biased region" description="Basic and acidic residues" evidence="6">
    <location>
        <begin position="131"/>
        <end position="142"/>
    </location>
</feature>
<evidence type="ECO:0000256" key="5">
    <source>
        <dbReference type="ARBA" id="ARBA00023180"/>
    </source>
</evidence>
<dbReference type="Ensembl" id="ENSCINT00000001599.3">
    <property type="protein sequence ID" value="ENSCINP00000001599.3"/>
    <property type="gene ID" value="ENSCING00000011322.2"/>
</dbReference>
<comment type="subcellular location">
    <subcellularLocation>
        <location evidence="1">Secreted</location>
    </subcellularLocation>
</comment>
<dbReference type="EMBL" id="EAAA01001603">
    <property type="status" value="NOT_ANNOTATED_CDS"/>
    <property type="molecule type" value="Genomic_DNA"/>
</dbReference>
<keyword evidence="9" id="KW-1185">Reference proteome</keyword>
<dbReference type="PANTHER" id="PTHR24020">
    <property type="entry name" value="COLLAGEN ALPHA"/>
    <property type="match status" value="1"/>
</dbReference>
<dbReference type="SMART" id="SM00327">
    <property type="entry name" value="VWA"/>
    <property type="match status" value="2"/>
</dbReference>
<feature type="region of interest" description="Disordered" evidence="6">
    <location>
        <begin position="1"/>
        <end position="165"/>
    </location>
</feature>
<dbReference type="GO" id="GO:0005576">
    <property type="term" value="C:extracellular region"/>
    <property type="evidence" value="ECO:0007669"/>
    <property type="project" value="UniProtKB-SubCell"/>
</dbReference>
<keyword evidence="4" id="KW-0677">Repeat</keyword>
<feature type="compositionally biased region" description="Basic and acidic residues" evidence="6">
    <location>
        <begin position="61"/>
        <end position="88"/>
    </location>
</feature>
<organism evidence="8 9">
    <name type="scientific">Ciona intestinalis</name>
    <name type="common">Transparent sea squirt</name>
    <name type="synonym">Ascidia intestinalis</name>
    <dbReference type="NCBI Taxonomy" id="7719"/>
    <lineage>
        <taxon>Eukaryota</taxon>
        <taxon>Metazoa</taxon>
        <taxon>Chordata</taxon>
        <taxon>Tunicata</taxon>
        <taxon>Ascidiacea</taxon>
        <taxon>Phlebobranchia</taxon>
        <taxon>Cionidae</taxon>
        <taxon>Ciona</taxon>
    </lineage>
</organism>
<protein>
    <recommendedName>
        <fullName evidence="7">VWFA domain-containing protein</fullName>
    </recommendedName>
</protein>
<feature type="compositionally biased region" description="Basic and acidic residues" evidence="6">
    <location>
        <begin position="35"/>
        <end position="50"/>
    </location>
</feature>
<feature type="compositionally biased region" description="Basic and acidic residues" evidence="6">
    <location>
        <begin position="210"/>
        <end position="219"/>
    </location>
</feature>
<sequence length="724" mass="74990">GPIGPDGPKGQKGEPIKGEQGPKGELGIPGIDGLDGDKGIEGDNGEKGDIGPKGVIGDIGAKGDKGEFGDKGDTGFKGEIGEKGDLGKKGIKGTVGEKGDVGQKGNIGDKGEIGEDGPEGPKGTKGNQGDQGEKGVGEKGGKGETGPEGSKGDTGNKGNTGNKVNFGNKGMIGLCGKPGPAGKPGVEGVAGLDGLDGGPGQPGIQGPRGPRGDDGDKGEPGPQGASGFPGQRGLAGERGPIGPQGLNGGKGEKGEPSSELGLPGLPGSSGLVGARNKQCPNIQGEPGRDGADGLDGAQGVPGDRGPRGEPGPRGHPGTYDLDELRGVISEINCTTAPNRCQEYPVDITFLVDGSDSIDREDFDRVKQWILLTVDAFNPGERRNPLHVDVVQFSERSMIEVDSDVASSAQISDQVQGIIQMRSGTKTYSALEFVNREVWPLLRPGAFKILITMTDGDASEDRNVDAIEEANNKYNLMAAVGVGSKVISSELEDFSSTGNVFNVDNFSALESIISDIVENICAGIKEIEVPTAAPTSPSGIGCSNARVDLAFVLDGSASVGEDGFVLLREFLINVVSAFTNIGNDGVQVAMIQYNDNPRMEFDFEQTVDKTSVLDAIDGLVYMGGNTKTGLALTFLQSAYEDARPHSDKVAVVVTDGRSQDDVIIPSQQLKREVSTGTTIFAIGVGEAERMELVEMASVPVDKFVFSVDDYTDIASIQENLIKQIC</sequence>
<keyword evidence="5" id="KW-0325">Glycoprotein</keyword>
<feature type="compositionally biased region" description="Basic and acidic residues" evidence="6">
    <location>
        <begin position="9"/>
        <end position="22"/>
    </location>
</feature>
<evidence type="ECO:0000313" key="8">
    <source>
        <dbReference type="Ensembl" id="ENSCINP00000001599.3"/>
    </source>
</evidence>
<evidence type="ECO:0000256" key="4">
    <source>
        <dbReference type="ARBA" id="ARBA00022737"/>
    </source>
</evidence>
<dbReference type="PROSITE" id="PS50234">
    <property type="entry name" value="VWFA"/>
    <property type="match status" value="2"/>
</dbReference>
<evidence type="ECO:0000256" key="6">
    <source>
        <dbReference type="SAM" id="MobiDB-lite"/>
    </source>
</evidence>
<dbReference type="InterPro" id="IPR050525">
    <property type="entry name" value="ECM_Assembly_Org"/>
</dbReference>
<keyword evidence="2" id="KW-0964">Secreted</keyword>
<evidence type="ECO:0000256" key="3">
    <source>
        <dbReference type="ARBA" id="ARBA00022729"/>
    </source>
</evidence>
<reference evidence="9" key="1">
    <citation type="journal article" date="2002" name="Science">
        <title>The draft genome of Ciona intestinalis: insights into chordate and vertebrate origins.</title>
        <authorList>
            <person name="Dehal P."/>
            <person name="Satou Y."/>
            <person name="Campbell R.K."/>
            <person name="Chapman J."/>
            <person name="Degnan B."/>
            <person name="De Tomaso A."/>
            <person name="Davidson B."/>
            <person name="Di Gregorio A."/>
            <person name="Gelpke M."/>
            <person name="Goodstein D.M."/>
            <person name="Harafuji N."/>
            <person name="Hastings K.E."/>
            <person name="Ho I."/>
            <person name="Hotta K."/>
            <person name="Huang W."/>
            <person name="Kawashima T."/>
            <person name="Lemaire P."/>
            <person name="Martinez D."/>
            <person name="Meinertzhagen I.A."/>
            <person name="Necula S."/>
            <person name="Nonaka M."/>
            <person name="Putnam N."/>
            <person name="Rash S."/>
            <person name="Saiga H."/>
            <person name="Satake M."/>
            <person name="Terry A."/>
            <person name="Yamada L."/>
            <person name="Wang H.G."/>
            <person name="Awazu S."/>
            <person name="Azumi K."/>
            <person name="Boore J."/>
            <person name="Branno M."/>
            <person name="Chin-Bow S."/>
            <person name="DeSantis R."/>
            <person name="Doyle S."/>
            <person name="Francino P."/>
            <person name="Keys D.N."/>
            <person name="Haga S."/>
            <person name="Hayashi H."/>
            <person name="Hino K."/>
            <person name="Imai K.S."/>
            <person name="Inaba K."/>
            <person name="Kano S."/>
            <person name="Kobayashi K."/>
            <person name="Kobayashi M."/>
            <person name="Lee B.I."/>
            <person name="Makabe K.W."/>
            <person name="Manohar C."/>
            <person name="Matassi G."/>
            <person name="Medina M."/>
            <person name="Mochizuki Y."/>
            <person name="Mount S."/>
            <person name="Morishita T."/>
            <person name="Miura S."/>
            <person name="Nakayama A."/>
            <person name="Nishizaka S."/>
            <person name="Nomoto H."/>
            <person name="Ohta F."/>
            <person name="Oishi K."/>
            <person name="Rigoutsos I."/>
            <person name="Sano M."/>
            <person name="Sasaki A."/>
            <person name="Sasakura Y."/>
            <person name="Shoguchi E."/>
            <person name="Shin-i T."/>
            <person name="Spagnuolo A."/>
            <person name="Stainier D."/>
            <person name="Suzuki M.M."/>
            <person name="Tassy O."/>
            <person name="Takatori N."/>
            <person name="Tokuoka M."/>
            <person name="Yagi K."/>
            <person name="Yoshizaki F."/>
            <person name="Wada S."/>
            <person name="Zhang C."/>
            <person name="Hyatt P.D."/>
            <person name="Larimer F."/>
            <person name="Detter C."/>
            <person name="Doggett N."/>
            <person name="Glavina T."/>
            <person name="Hawkins T."/>
            <person name="Richardson P."/>
            <person name="Lucas S."/>
            <person name="Kohara Y."/>
            <person name="Levine M."/>
            <person name="Satoh N."/>
            <person name="Rokhsar D.S."/>
        </authorList>
    </citation>
    <scope>NUCLEOTIDE SEQUENCE [LARGE SCALE GENOMIC DNA]</scope>
</reference>
<dbReference type="FunFam" id="3.40.50.410:FF:000004">
    <property type="entry name" value="collagen alpha-6(VI) chain"/>
    <property type="match status" value="1"/>
</dbReference>
<keyword evidence="3" id="KW-0732">Signal</keyword>
<feature type="compositionally biased region" description="Gly residues" evidence="6">
    <location>
        <begin position="194"/>
        <end position="203"/>
    </location>
</feature>
<evidence type="ECO:0000313" key="9">
    <source>
        <dbReference type="Proteomes" id="UP000008144"/>
    </source>
</evidence>
<dbReference type="Gene3D" id="3.40.50.410">
    <property type="entry name" value="von Willebrand factor, type A domain"/>
    <property type="match status" value="2"/>
</dbReference>
<dbReference type="PRINTS" id="PR00453">
    <property type="entry name" value="VWFADOMAIN"/>
</dbReference>
<dbReference type="PANTHER" id="PTHR24020:SF84">
    <property type="entry name" value="VWFA DOMAIN-CONTAINING PROTEIN"/>
    <property type="match status" value="1"/>
</dbReference>
<reference evidence="8" key="4">
    <citation type="submission" date="2025-09" db="UniProtKB">
        <authorList>
            <consortium name="Ensembl"/>
        </authorList>
    </citation>
    <scope>IDENTIFICATION</scope>
</reference>
<dbReference type="InParanoid" id="F6QQE0"/>
<dbReference type="CDD" id="cd01450">
    <property type="entry name" value="vWFA_subfamily_ECM"/>
    <property type="match status" value="1"/>
</dbReference>
<dbReference type="AlphaFoldDB" id="F6QQE0"/>
<accession>F6QQE0</accession>
<feature type="domain" description="VWFA" evidence="7">
    <location>
        <begin position="547"/>
        <end position="723"/>
    </location>
</feature>
<evidence type="ECO:0000259" key="7">
    <source>
        <dbReference type="PROSITE" id="PS50234"/>
    </source>
</evidence>
<reference evidence="8" key="3">
    <citation type="submission" date="2025-08" db="UniProtKB">
        <authorList>
            <consortium name="Ensembl"/>
        </authorList>
    </citation>
    <scope>IDENTIFICATION</scope>
</reference>
<proteinExistence type="predicted"/>
<reference evidence="8" key="2">
    <citation type="journal article" date="2008" name="Genome Biol.">
        <title>Improved genome assembly and evidence-based global gene model set for the chordate Ciona intestinalis: new insight into intron and operon populations.</title>
        <authorList>
            <person name="Satou Y."/>
            <person name="Mineta K."/>
            <person name="Ogasawara M."/>
            <person name="Sasakura Y."/>
            <person name="Shoguchi E."/>
            <person name="Ueno K."/>
            <person name="Yamada L."/>
            <person name="Matsumoto J."/>
            <person name="Wasserscheid J."/>
            <person name="Dewar K."/>
            <person name="Wiley G.B."/>
            <person name="Macmil S.L."/>
            <person name="Roe B.A."/>
            <person name="Zeller R.W."/>
            <person name="Hastings K.E."/>
            <person name="Lemaire P."/>
            <person name="Lindquist E."/>
            <person name="Endo T."/>
            <person name="Hotta K."/>
            <person name="Inaba K."/>
        </authorList>
    </citation>
    <scope>NUCLEOTIDE SEQUENCE [LARGE SCALE GENOMIC DNA]</scope>
    <source>
        <strain evidence="8">wild type</strain>
    </source>
</reference>
<dbReference type="HOGENOM" id="CLU_382460_0_0_1"/>
<evidence type="ECO:0000256" key="1">
    <source>
        <dbReference type="ARBA" id="ARBA00004613"/>
    </source>
</evidence>
<feature type="region of interest" description="Disordered" evidence="6">
    <location>
        <begin position="185"/>
        <end position="320"/>
    </location>
</feature>
<dbReference type="InterPro" id="IPR036465">
    <property type="entry name" value="vWFA_dom_sf"/>
</dbReference>
<feature type="compositionally biased region" description="Low complexity" evidence="6">
    <location>
        <begin position="257"/>
        <end position="271"/>
    </location>
</feature>
<dbReference type="STRING" id="7719.ENSCINP00000001599"/>
<name>F6QQE0_CIOIN</name>
<dbReference type="SUPFAM" id="SSF53300">
    <property type="entry name" value="vWA-like"/>
    <property type="match status" value="2"/>
</dbReference>
<feature type="compositionally biased region" description="Low complexity" evidence="6">
    <location>
        <begin position="156"/>
        <end position="165"/>
    </location>
</feature>
<dbReference type="Proteomes" id="UP000008144">
    <property type="component" value="Chromosome 2"/>
</dbReference>
<feature type="compositionally biased region" description="Basic and acidic residues" evidence="6">
    <location>
        <begin position="95"/>
        <end position="113"/>
    </location>
</feature>
<dbReference type="GeneTree" id="ENSGT00940000163557"/>
<evidence type="ECO:0000256" key="2">
    <source>
        <dbReference type="ARBA" id="ARBA00022525"/>
    </source>
</evidence>
<feature type="domain" description="VWFA" evidence="7">
    <location>
        <begin position="346"/>
        <end position="515"/>
    </location>
</feature>
<dbReference type="InterPro" id="IPR002035">
    <property type="entry name" value="VWF_A"/>
</dbReference>
<dbReference type="Pfam" id="PF00092">
    <property type="entry name" value="VWA"/>
    <property type="match status" value="2"/>
</dbReference>